<organism evidence="1 2">
    <name type="scientific">Profundibacter amoris</name>
    <dbReference type="NCBI Taxonomy" id="2171755"/>
    <lineage>
        <taxon>Bacteria</taxon>
        <taxon>Pseudomonadati</taxon>
        <taxon>Pseudomonadota</taxon>
        <taxon>Alphaproteobacteria</taxon>
        <taxon>Rhodobacterales</taxon>
        <taxon>Paracoccaceae</taxon>
        <taxon>Profundibacter</taxon>
    </lineage>
</organism>
<dbReference type="RefSeq" id="WP_118943347.1">
    <property type="nucleotide sequence ID" value="NZ_CP032125.1"/>
</dbReference>
<gene>
    <name evidence="1" type="ORF">BAR1_12640</name>
</gene>
<dbReference type="KEGG" id="pamo:BAR1_12640"/>
<name>A0A347UIL5_9RHOB</name>
<dbReference type="Gene3D" id="1.20.58.760">
    <property type="entry name" value="Peptidase M41"/>
    <property type="match status" value="1"/>
</dbReference>
<evidence type="ECO:0000313" key="2">
    <source>
        <dbReference type="Proteomes" id="UP000261704"/>
    </source>
</evidence>
<proteinExistence type="predicted"/>
<dbReference type="GO" id="GO:0006508">
    <property type="term" value="P:proteolysis"/>
    <property type="evidence" value="ECO:0007669"/>
    <property type="project" value="InterPro"/>
</dbReference>
<reference evidence="1 2" key="1">
    <citation type="submission" date="2018-09" db="EMBL/GenBank/DDBJ databases">
        <title>Profundibacter amoris BAR1 gen. nov., sp. nov., a new member of the Roseobacter clade isolated at Lokis Castle Vent Field on the Arctic Mid-Oceanic Ridge.</title>
        <authorList>
            <person name="Le Moine Bauer S."/>
            <person name="Sjoeberg A.G."/>
            <person name="L'Haridon S."/>
            <person name="Stokke R."/>
            <person name="Roalkvam I."/>
            <person name="Steen I.H."/>
            <person name="Dahle H."/>
        </authorList>
    </citation>
    <scope>NUCLEOTIDE SEQUENCE [LARGE SCALE GENOMIC DNA]</scope>
    <source>
        <strain evidence="1 2">BAR1</strain>
    </source>
</reference>
<evidence type="ECO:0008006" key="3">
    <source>
        <dbReference type="Google" id="ProtNLM"/>
    </source>
</evidence>
<sequence>MYTEASRQSPEGKCADLAFRLAVYEAGHALTARALNLHILSVRMLPRPPVLSSDKTFSNNDWVSFIEALEIRVIELFGGQIAEETACSCNTCGIGDIARVDELSRLIAGLKGEEDAEAVMFELEDIALKIFAKPEYKDAIIPIATFLAERVEAGEELIKGTDLEAELDKYVPRAPKEKWTRKLFSFGRK</sequence>
<keyword evidence="2" id="KW-1185">Reference proteome</keyword>
<dbReference type="Proteomes" id="UP000261704">
    <property type="component" value="Chromosome"/>
</dbReference>
<dbReference type="GO" id="GO:0004176">
    <property type="term" value="F:ATP-dependent peptidase activity"/>
    <property type="evidence" value="ECO:0007669"/>
    <property type="project" value="InterPro"/>
</dbReference>
<dbReference type="EMBL" id="CP032125">
    <property type="protein sequence ID" value="AXX98693.1"/>
    <property type="molecule type" value="Genomic_DNA"/>
</dbReference>
<dbReference type="InterPro" id="IPR037219">
    <property type="entry name" value="Peptidase_M41-like"/>
</dbReference>
<dbReference type="AlphaFoldDB" id="A0A347UIL5"/>
<dbReference type="GO" id="GO:0005524">
    <property type="term" value="F:ATP binding"/>
    <property type="evidence" value="ECO:0007669"/>
    <property type="project" value="InterPro"/>
</dbReference>
<accession>A0A347UIL5</accession>
<dbReference type="GO" id="GO:0004222">
    <property type="term" value="F:metalloendopeptidase activity"/>
    <property type="evidence" value="ECO:0007669"/>
    <property type="project" value="InterPro"/>
</dbReference>
<dbReference type="SUPFAM" id="SSF140990">
    <property type="entry name" value="FtsH protease domain-like"/>
    <property type="match status" value="1"/>
</dbReference>
<dbReference type="OrthoDB" id="8479748at2"/>
<evidence type="ECO:0000313" key="1">
    <source>
        <dbReference type="EMBL" id="AXX98693.1"/>
    </source>
</evidence>
<protein>
    <recommendedName>
        <fullName evidence="3">Peptidase M41 domain-containing protein</fullName>
    </recommendedName>
</protein>